<sequence length="314" mass="33274">MLTLQMASSTSSTASTLTTTARPNPIFTGTVNGNAPFNTPTNMDVLKGFYGPLIHDGNTDLLYTSDVKDYYLFEALSIADQSTVDRIRSRRAAIHQLLLDVGPVLWAAVGAGGFRGDRAGTILSNINLARGVWTTKVGDRLKSLIAEGDKNAAKPAAQQTWIATLSRAAQLQRLKATGWTPVAGPAHVKCADKYSLEGMLATATAGPRLELAIDGGANLVRASDGVSAGYTLKCDATAMVAFLGDGMVVEGFWTENGANHGWTLHTTYDNTVVPLSKALSLAAIARAVSGAALAPPQEHLFVFERLCESSYRES</sequence>
<evidence type="ECO:0000256" key="1">
    <source>
        <dbReference type="SAM" id="MobiDB-lite"/>
    </source>
</evidence>
<dbReference type="RefSeq" id="XP_028478818.1">
    <property type="nucleotide sequence ID" value="XM_028619846.1"/>
</dbReference>
<keyword evidence="3" id="KW-1185">Reference proteome</keyword>
<accession>A0A427Y4M8</accession>
<proteinExistence type="predicted"/>
<protein>
    <submittedName>
        <fullName evidence="2">Uncharacterized protein</fullName>
    </submittedName>
</protein>
<name>A0A427Y4M8_9TREE</name>
<dbReference type="EMBL" id="RSCE01000002">
    <property type="protein sequence ID" value="RSH86033.1"/>
    <property type="molecule type" value="Genomic_DNA"/>
</dbReference>
<dbReference type="GeneID" id="39588775"/>
<gene>
    <name evidence="2" type="ORF">EHS24_004232</name>
</gene>
<feature type="region of interest" description="Disordered" evidence="1">
    <location>
        <begin position="1"/>
        <end position="21"/>
    </location>
</feature>
<organism evidence="2 3">
    <name type="scientific">Apiotrichum porosum</name>
    <dbReference type="NCBI Taxonomy" id="105984"/>
    <lineage>
        <taxon>Eukaryota</taxon>
        <taxon>Fungi</taxon>
        <taxon>Dikarya</taxon>
        <taxon>Basidiomycota</taxon>
        <taxon>Agaricomycotina</taxon>
        <taxon>Tremellomycetes</taxon>
        <taxon>Trichosporonales</taxon>
        <taxon>Trichosporonaceae</taxon>
        <taxon>Apiotrichum</taxon>
    </lineage>
</organism>
<evidence type="ECO:0000313" key="2">
    <source>
        <dbReference type="EMBL" id="RSH86033.1"/>
    </source>
</evidence>
<dbReference type="Proteomes" id="UP000279236">
    <property type="component" value="Unassembled WGS sequence"/>
</dbReference>
<dbReference type="AlphaFoldDB" id="A0A427Y4M8"/>
<reference evidence="2 3" key="1">
    <citation type="submission" date="2018-11" db="EMBL/GenBank/DDBJ databases">
        <title>Genome sequence of Apiotrichum porosum DSM 27194.</title>
        <authorList>
            <person name="Aliyu H."/>
            <person name="Gorte O."/>
            <person name="Ochsenreither K."/>
        </authorList>
    </citation>
    <scope>NUCLEOTIDE SEQUENCE [LARGE SCALE GENOMIC DNA]</scope>
    <source>
        <strain evidence="2 3">DSM 27194</strain>
    </source>
</reference>
<evidence type="ECO:0000313" key="3">
    <source>
        <dbReference type="Proteomes" id="UP000279236"/>
    </source>
</evidence>
<comment type="caution">
    <text evidence="2">The sequence shown here is derived from an EMBL/GenBank/DDBJ whole genome shotgun (WGS) entry which is preliminary data.</text>
</comment>